<dbReference type="GO" id="GO:0030131">
    <property type="term" value="C:clathrin adaptor complex"/>
    <property type="evidence" value="ECO:0007669"/>
    <property type="project" value="UniProtKB-UniRule"/>
</dbReference>
<reference evidence="11" key="1">
    <citation type="submission" date="2014-02" db="EMBL/GenBank/DDBJ databases">
        <authorList>
            <person name="Genoscope - CEA"/>
        </authorList>
    </citation>
    <scope>NUCLEOTIDE SEQUENCE</scope>
    <source>
        <strain evidence="11">LS3</strain>
    </source>
</reference>
<dbReference type="CDD" id="cd09250">
    <property type="entry name" value="AP-1_Mu1_Cterm"/>
    <property type="match status" value="1"/>
</dbReference>
<dbReference type="FunFam" id="3.30.450.60:FF:000006">
    <property type="entry name" value="AP-1 complex subunit mu-1 isoform 1"/>
    <property type="match status" value="1"/>
</dbReference>
<evidence type="ECO:0000259" key="10">
    <source>
        <dbReference type="PROSITE" id="PS51072"/>
    </source>
</evidence>
<feature type="region of interest" description="Disordered" evidence="8">
    <location>
        <begin position="301"/>
        <end position="322"/>
    </location>
</feature>
<evidence type="ECO:0000256" key="1">
    <source>
        <dbReference type="ARBA" id="ARBA00004640"/>
    </source>
</evidence>
<dbReference type="InterPro" id="IPR001392">
    <property type="entry name" value="Clathrin_mu"/>
</dbReference>
<dbReference type="InterPro" id="IPR028565">
    <property type="entry name" value="MHD"/>
</dbReference>
<evidence type="ECO:0000256" key="5">
    <source>
        <dbReference type="ARBA" id="ARBA00023136"/>
    </source>
</evidence>
<dbReference type="InterPro" id="IPR011012">
    <property type="entry name" value="Longin-like_dom_sf"/>
</dbReference>
<dbReference type="PhylomeDB" id="A0A060THJ5"/>
<dbReference type="GO" id="GO:0030665">
    <property type="term" value="C:clathrin-coated vesicle membrane"/>
    <property type="evidence" value="ECO:0007669"/>
    <property type="project" value="UniProtKB-SubCell"/>
</dbReference>
<organism evidence="11">
    <name type="scientific">Blastobotrys adeninivorans</name>
    <name type="common">Yeast</name>
    <name type="synonym">Arxula adeninivorans</name>
    <dbReference type="NCBI Taxonomy" id="409370"/>
    <lineage>
        <taxon>Eukaryota</taxon>
        <taxon>Fungi</taxon>
        <taxon>Dikarya</taxon>
        <taxon>Ascomycota</taxon>
        <taxon>Saccharomycotina</taxon>
        <taxon>Dipodascomycetes</taxon>
        <taxon>Dipodascales</taxon>
        <taxon>Trichomonascaceae</taxon>
        <taxon>Blastobotrys</taxon>
    </lineage>
</organism>
<dbReference type="AlphaFoldDB" id="A0A060THJ5"/>
<keyword evidence="9" id="KW-1133">Transmembrane helix</keyword>
<dbReference type="GO" id="GO:0006886">
    <property type="term" value="P:intracellular protein transport"/>
    <property type="evidence" value="ECO:0007669"/>
    <property type="project" value="UniProtKB-UniRule"/>
</dbReference>
<evidence type="ECO:0000256" key="3">
    <source>
        <dbReference type="ARBA" id="ARBA00022448"/>
    </source>
</evidence>
<dbReference type="PIRSF" id="PIRSF005992">
    <property type="entry name" value="Clathrin_mu"/>
    <property type="match status" value="1"/>
</dbReference>
<evidence type="ECO:0000256" key="2">
    <source>
        <dbReference type="ARBA" id="ARBA00005324"/>
    </source>
</evidence>
<keyword evidence="9" id="KW-0812">Transmembrane</keyword>
<reference evidence="11" key="2">
    <citation type="submission" date="2014-06" db="EMBL/GenBank/DDBJ databases">
        <title>The complete genome of Blastobotrys (Arxula) adeninivorans LS3 - a yeast of biotechnological interest.</title>
        <authorList>
            <person name="Kunze G."/>
            <person name="Gaillardin C."/>
            <person name="Czernicka M."/>
            <person name="Durrens P."/>
            <person name="Martin T."/>
            <person name="Boer E."/>
            <person name="Gabaldon T."/>
            <person name="Cruz J."/>
            <person name="Talla E."/>
            <person name="Marck C."/>
            <person name="Goffeau A."/>
            <person name="Barbe V."/>
            <person name="Baret P."/>
            <person name="Baronian K."/>
            <person name="Beier S."/>
            <person name="Bleykasten C."/>
            <person name="Bode R."/>
            <person name="Casaregola S."/>
            <person name="Despons L."/>
            <person name="Fairhead C."/>
            <person name="Giersberg M."/>
            <person name="Gierski P."/>
            <person name="Hahnel U."/>
            <person name="Hartmann A."/>
            <person name="Jankowska D."/>
            <person name="Jubin C."/>
            <person name="Jung P."/>
            <person name="Lafontaine I."/>
            <person name="Leh-Louis V."/>
            <person name="Lemaire M."/>
            <person name="Marcet-Houben M."/>
            <person name="Mascher M."/>
            <person name="Morel G."/>
            <person name="Richard G.-F."/>
            <person name="Riechen J."/>
            <person name="Sacerdot C."/>
            <person name="Sarkar A."/>
            <person name="Savel G."/>
            <person name="Schacherer J."/>
            <person name="Sherman D."/>
            <person name="Straub M.-L."/>
            <person name="Stein N."/>
            <person name="Thierry A."/>
            <person name="Trautwein-Schult A."/>
            <person name="Westhof E."/>
            <person name="Worch S."/>
            <person name="Dujon B."/>
            <person name="Souciet J.-L."/>
            <person name="Wincker P."/>
            <person name="Scholz U."/>
            <person name="Neuveglise N."/>
        </authorList>
    </citation>
    <scope>NUCLEOTIDE SEQUENCE</scope>
    <source>
        <strain evidence="11">LS3</strain>
    </source>
</reference>
<protein>
    <submittedName>
        <fullName evidence="11">ARAD1D31526p</fullName>
    </submittedName>
</protein>
<evidence type="ECO:0000313" key="11">
    <source>
        <dbReference type="EMBL" id="CDP38297.1"/>
    </source>
</evidence>
<feature type="domain" description="MHD" evidence="10">
    <location>
        <begin position="247"/>
        <end position="520"/>
    </location>
</feature>
<keyword evidence="6" id="KW-0968">Cytoplasmic vesicle</keyword>
<evidence type="ECO:0000256" key="9">
    <source>
        <dbReference type="SAM" id="Phobius"/>
    </source>
</evidence>
<dbReference type="CDD" id="cd14835">
    <property type="entry name" value="AP1_Mu_N"/>
    <property type="match status" value="1"/>
</dbReference>
<dbReference type="Gene3D" id="2.60.40.1170">
    <property type="entry name" value="Mu homology domain, subdomain B"/>
    <property type="match status" value="2"/>
</dbReference>
<accession>A0A060THJ5</accession>
<dbReference type="InterPro" id="IPR050431">
    <property type="entry name" value="Adaptor_comp_med_subunit"/>
</dbReference>
<dbReference type="PANTHER" id="PTHR10529">
    <property type="entry name" value="AP COMPLEX SUBUNIT MU"/>
    <property type="match status" value="1"/>
</dbReference>
<evidence type="ECO:0000256" key="6">
    <source>
        <dbReference type="ARBA" id="ARBA00023329"/>
    </source>
</evidence>
<gene>
    <name evidence="11" type="ORF">GNLVRS02_ARAD1D31526g</name>
</gene>
<sequence length="524" mass="59503">MTCKWPSGLTSLPSSIQIIPVIAQIIDINCHSRLAIISSLFAIILASIIAGIIYLFSLLCPSPSRYFGIYLEDVDVWPYIMVASAIFFLDSHGKPLLSRNYRGDVPVSAVEHFPRLLMEAEESSSYEPCITFEGINYMYITHNNIYVLALSRRNSNAASVLLFLHHIIDVFTDYFKEVQEESIRDNFVIIYELLDEMMDFGHPQITDPKILQEYITQESHELDISGRNSSVVTSAISWRPEGIHYKKNELFLDVVESLNILMSSDGKVIRSEIQGKVNVNAYLSGMPILKLGLNESERKKIASQANGNTSTTGANHSTSRRKKDINLEDVKFHQCVQLEEFEKDRTISFVPPDGKFELMNYRIRNFNAKPMFLVTADVDVKSHSRVLVSVKATSQYRKRSSGTAEFFIPVPPDADSPKFKADVGTVVYAPEKNAIVWRIKQFGGGQSYRMTAQLQLSSIDNTEDRARYSNQPVYVKFEVPYFAVSGLQVRYLKITEPVLKYQSFPWVRYLTKSGDDYAIRLPKA</sequence>
<dbReference type="GO" id="GO:0016192">
    <property type="term" value="P:vesicle-mediated transport"/>
    <property type="evidence" value="ECO:0007669"/>
    <property type="project" value="InterPro"/>
</dbReference>
<feature type="compositionally biased region" description="Polar residues" evidence="8">
    <location>
        <begin position="303"/>
        <end position="317"/>
    </location>
</feature>
<dbReference type="PRINTS" id="PR00314">
    <property type="entry name" value="CLATHRINADPT"/>
</dbReference>
<dbReference type="InterPro" id="IPR036168">
    <property type="entry name" value="AP2_Mu_C_sf"/>
</dbReference>
<evidence type="ECO:0000256" key="8">
    <source>
        <dbReference type="SAM" id="MobiDB-lite"/>
    </source>
</evidence>
<comment type="subcellular location">
    <subcellularLocation>
        <location evidence="1">Cytoplasmic vesicle</location>
        <location evidence="1">Clathrin-coated vesicle membrane</location>
    </subcellularLocation>
</comment>
<dbReference type="EMBL" id="HG937694">
    <property type="protein sequence ID" value="CDP38297.1"/>
    <property type="molecule type" value="Genomic_DNA"/>
</dbReference>
<keyword evidence="3 7" id="KW-0813">Transport</keyword>
<feature type="transmembrane region" description="Helical" evidence="9">
    <location>
        <begin position="34"/>
        <end position="56"/>
    </location>
</feature>
<dbReference type="SUPFAM" id="SSF64356">
    <property type="entry name" value="SNARE-like"/>
    <property type="match status" value="1"/>
</dbReference>
<dbReference type="SUPFAM" id="SSF49447">
    <property type="entry name" value="Second domain of Mu2 adaptin subunit (ap50) of ap2 adaptor"/>
    <property type="match status" value="1"/>
</dbReference>
<keyword evidence="4 7" id="KW-0653">Protein transport</keyword>
<dbReference type="Pfam" id="PF00928">
    <property type="entry name" value="Adap_comp_sub"/>
    <property type="match status" value="1"/>
</dbReference>
<dbReference type="Gene3D" id="3.30.450.60">
    <property type="match status" value="1"/>
</dbReference>
<dbReference type="PROSITE" id="PS00990">
    <property type="entry name" value="CLAT_ADAPTOR_M_1"/>
    <property type="match status" value="1"/>
</dbReference>
<proteinExistence type="inferred from homology"/>
<dbReference type="Pfam" id="PF01217">
    <property type="entry name" value="Clat_adaptor_s"/>
    <property type="match status" value="1"/>
</dbReference>
<name>A0A060THJ5_BLAAD</name>
<dbReference type="InterPro" id="IPR018240">
    <property type="entry name" value="Clathrin_mu_CS"/>
</dbReference>
<dbReference type="PROSITE" id="PS51072">
    <property type="entry name" value="MHD"/>
    <property type="match status" value="1"/>
</dbReference>
<dbReference type="InterPro" id="IPR022775">
    <property type="entry name" value="AP_mu_sigma_su"/>
</dbReference>
<evidence type="ECO:0000256" key="7">
    <source>
        <dbReference type="PIRNR" id="PIRNR005992"/>
    </source>
</evidence>
<keyword evidence="5 9" id="KW-0472">Membrane</keyword>
<evidence type="ECO:0000256" key="4">
    <source>
        <dbReference type="ARBA" id="ARBA00022927"/>
    </source>
</evidence>
<comment type="similarity">
    <text evidence="2 7">Belongs to the adaptor complexes medium subunit family.</text>
</comment>